<sequence>MKNFKKTEWIQEMQNQIDEKFGWTEPYFI</sequence>
<name>A0ABT9SU98_9FLAO</name>
<accession>A0ABT9SU98</accession>
<comment type="caution">
    <text evidence="1">The sequence shown here is derived from an EMBL/GenBank/DDBJ whole genome shotgun (WGS) entry which is preliminary data.</text>
</comment>
<evidence type="ECO:0000313" key="1">
    <source>
        <dbReference type="EMBL" id="MDP9962005.1"/>
    </source>
</evidence>
<reference evidence="1 2" key="1">
    <citation type="submission" date="2023-07" db="EMBL/GenBank/DDBJ databases">
        <title>Sorghum-associated microbial communities from plants grown in Nebraska, USA.</title>
        <authorList>
            <person name="Schachtman D."/>
        </authorList>
    </citation>
    <scope>NUCLEOTIDE SEQUENCE [LARGE SCALE GENOMIC DNA]</scope>
    <source>
        <strain evidence="1 2">CC351</strain>
    </source>
</reference>
<evidence type="ECO:0000313" key="2">
    <source>
        <dbReference type="Proteomes" id="UP001235513"/>
    </source>
</evidence>
<keyword evidence="2" id="KW-1185">Reference proteome</keyword>
<gene>
    <name evidence="1" type="ORF">J2T04_003933</name>
</gene>
<organism evidence="1 2">
    <name type="scientific">Chryseobacterium lathyri</name>
    <dbReference type="NCBI Taxonomy" id="395933"/>
    <lineage>
        <taxon>Bacteria</taxon>
        <taxon>Pseudomonadati</taxon>
        <taxon>Bacteroidota</taxon>
        <taxon>Flavobacteriia</taxon>
        <taxon>Flavobacteriales</taxon>
        <taxon>Weeksellaceae</taxon>
        <taxon>Chryseobacterium group</taxon>
        <taxon>Chryseobacterium</taxon>
    </lineage>
</organism>
<protein>
    <submittedName>
        <fullName evidence="1">Uncharacterized protein</fullName>
    </submittedName>
</protein>
<dbReference type="EMBL" id="JAUSRL010000009">
    <property type="protein sequence ID" value="MDP9962005.1"/>
    <property type="molecule type" value="Genomic_DNA"/>
</dbReference>
<proteinExistence type="predicted"/>
<dbReference type="Proteomes" id="UP001235513">
    <property type="component" value="Unassembled WGS sequence"/>
</dbReference>